<dbReference type="RefSeq" id="WP_189223366.1">
    <property type="nucleotide sequence ID" value="NZ_BMRG01000004.1"/>
</dbReference>
<keyword evidence="3" id="KW-1185">Reference proteome</keyword>
<evidence type="ECO:0000313" key="1">
    <source>
        <dbReference type="EMBL" id="GGP51583.1"/>
    </source>
</evidence>
<dbReference type="AlphaFoldDB" id="A0A918AU63"/>
<dbReference type="Pfam" id="PF19505">
    <property type="entry name" value="DUF6039"/>
    <property type="match status" value="1"/>
</dbReference>
<dbReference type="EMBL" id="BMRG01000004">
    <property type="protein sequence ID" value="GGP51583.1"/>
    <property type="molecule type" value="Genomic_DNA"/>
</dbReference>
<evidence type="ECO:0000313" key="2">
    <source>
        <dbReference type="EMBL" id="GGP84915.1"/>
    </source>
</evidence>
<proteinExistence type="predicted"/>
<comment type="caution">
    <text evidence="2">The sequence shown here is derived from an EMBL/GenBank/DDBJ whole genome shotgun (WGS) entry which is preliminary data.</text>
</comment>
<protein>
    <submittedName>
        <fullName evidence="2">Uncharacterized protein</fullName>
    </submittedName>
</protein>
<dbReference type="Proteomes" id="UP000639606">
    <property type="component" value="Unassembled WGS sequence"/>
</dbReference>
<evidence type="ECO:0000313" key="3">
    <source>
        <dbReference type="Proteomes" id="UP000639606"/>
    </source>
</evidence>
<dbReference type="InterPro" id="IPR046102">
    <property type="entry name" value="DUF6039"/>
</dbReference>
<name>A0A918AU63_9PSEU</name>
<gene>
    <name evidence="1" type="ORF">GCM10010185_24510</name>
    <name evidence="2" type="ORF">GCM10010185_68430</name>
</gene>
<organism evidence="2 3">
    <name type="scientific">Saccharothrix coeruleofusca</name>
    <dbReference type="NCBI Taxonomy" id="33919"/>
    <lineage>
        <taxon>Bacteria</taxon>
        <taxon>Bacillati</taxon>
        <taxon>Actinomycetota</taxon>
        <taxon>Actinomycetes</taxon>
        <taxon>Pseudonocardiales</taxon>
        <taxon>Pseudonocardiaceae</taxon>
        <taxon>Saccharothrix</taxon>
    </lineage>
</organism>
<sequence length="299" mass="34444">MTATTPPRTAAVTRAQDQTSLAPDRLLHTGNAGFVIYRQGRFNYEFAEEGRGFSVDLLRYMNDKQAGVASTYCYEEVFGVRDRLHWLIHLRSPNEYRKLLDMVDHDKRVQQINTVDRLPEKGHGNWERIFVEGSIEERVLVPQHGLGHHHDEEAEVDNYVPSARNQTSQPLDVQLNSANAGAIVLRTAHVKYEFREEGRLFAYDWQEHVNRELAGSVTVLLFEENFGKQDRIYSMIHLREPDDYWRLVELDRSPATAERVHRKQRIHDSKGGGTWQRLFVQDSVRDTLLLPQAPGGGKS</sequence>
<reference evidence="2" key="2">
    <citation type="submission" date="2020-09" db="EMBL/GenBank/DDBJ databases">
        <authorList>
            <person name="Sun Q."/>
            <person name="Ohkuma M."/>
        </authorList>
    </citation>
    <scope>NUCLEOTIDE SEQUENCE</scope>
    <source>
        <strain evidence="2">JCM 3313</strain>
    </source>
</reference>
<accession>A0A918AU63</accession>
<dbReference type="EMBL" id="BMRG01000027">
    <property type="protein sequence ID" value="GGP84915.1"/>
    <property type="molecule type" value="Genomic_DNA"/>
</dbReference>
<reference evidence="2" key="1">
    <citation type="journal article" date="2014" name="Int. J. Syst. Evol. Microbiol.">
        <title>Complete genome sequence of Corynebacterium casei LMG S-19264T (=DSM 44701T), isolated from a smear-ripened cheese.</title>
        <authorList>
            <consortium name="US DOE Joint Genome Institute (JGI-PGF)"/>
            <person name="Walter F."/>
            <person name="Albersmeier A."/>
            <person name="Kalinowski J."/>
            <person name="Ruckert C."/>
        </authorList>
    </citation>
    <scope>NUCLEOTIDE SEQUENCE</scope>
    <source>
        <strain evidence="2">JCM 3313</strain>
    </source>
</reference>